<feature type="region of interest" description="Disordered" evidence="1">
    <location>
        <begin position="196"/>
        <end position="220"/>
    </location>
</feature>
<proteinExistence type="predicted"/>
<protein>
    <submittedName>
        <fullName evidence="2">Uncharacterized protein</fullName>
    </submittedName>
</protein>
<dbReference type="RefSeq" id="YP_009000908.1">
    <property type="nucleotide sequence ID" value="NC_023423.1"/>
</dbReference>
<keyword evidence="3" id="KW-1185">Reference proteome</keyword>
<dbReference type="Proteomes" id="UP000202176">
    <property type="component" value="Segment"/>
</dbReference>
<name>W5S4A1_9VIRU</name>
<feature type="compositionally biased region" description="Polar residues" evidence="1">
    <location>
        <begin position="489"/>
        <end position="501"/>
    </location>
</feature>
<dbReference type="EMBL" id="KF740664">
    <property type="protein sequence ID" value="AHH01573.1"/>
    <property type="molecule type" value="Genomic_DNA"/>
</dbReference>
<accession>W5S4A1</accession>
<dbReference type="GeneID" id="18266034"/>
<evidence type="ECO:0000313" key="3">
    <source>
        <dbReference type="Proteomes" id="UP000202176"/>
    </source>
</evidence>
<feature type="region of interest" description="Disordered" evidence="1">
    <location>
        <begin position="413"/>
        <end position="529"/>
    </location>
</feature>
<dbReference type="OrthoDB" id="35737at10239"/>
<dbReference type="KEGG" id="vg:18266034"/>
<sequence length="529" mass="55209">MFAQTNPITAVGNQITAQASGQQQPAPQQQAYTTRTGISVPNAATISRRVNDWNFYKVDAARTSQGTPLSLTGAVNYWKLPGNEDYIYVPGYNISGHLPNVIEALRVLTGGNDELVQQFLDTAFTSQNYNIPKAQGGKKEDFEAFKQFYDQERARKRDVEATTGVTASGQRIIPLEALPYIVSQISSQPAVVSTVPSTAPSSRSRVRGAVSERTRRPAGLADRLRSLRPGQVLDVSSATPSGTGIRAINQPGPASSKFGVEGLNIVSSDRNNFINALQRLGGETGEDYSGLVALWDQAAAAGTSRGRTSTRRGVSTRIPAQPIVSAGQLGLAQAQSVQAPPAQQTQFNLPTGLARPATTALPSLGAFGRPAQQTSLPPLAAPTQQPTLPFQVNVPSLAPPSLGAPQQIGVNASGLPNLGLSTQTQRNSPPATRPTFNIPNLTAPTTPPSRPQPGFSFNAPVGGAPRLQIPSGFNIPSGGALPPVPSTPPRTGTTPLASVSGFTGVPLPLAPTTVGSPSSAGGSPDVEEY</sequence>
<reference evidence="2 3" key="1">
    <citation type="journal article" date="2014" name="Proc. Natl. Acad. Sci. U.S.A.">
        <title>Thirty-thousand-year-old distant relative of giant icosahedral DNA viruses with a pandoravirus morphology.</title>
        <authorList>
            <person name="Legendre M."/>
            <person name="Bartoli J."/>
            <person name="Shmakova L."/>
            <person name="Jeudy S."/>
            <person name="Labadie K."/>
            <person name="Adrait A."/>
            <person name="Lescot M."/>
            <person name="Poirot O."/>
            <person name="Bertaux L."/>
            <person name="Bruley C."/>
            <person name="Coute Y."/>
            <person name="Rivkina E."/>
            <person name="Abergel C."/>
            <person name="Claverie J.M."/>
        </authorList>
    </citation>
    <scope>NUCLEOTIDE SEQUENCE [LARGE SCALE GENOMIC DNA]</scope>
    <source>
        <strain evidence="2">P1084-T</strain>
    </source>
</reference>
<evidence type="ECO:0000313" key="2">
    <source>
        <dbReference type="EMBL" id="AHH01573.1"/>
    </source>
</evidence>
<organism evidence="2 3">
    <name type="scientific">Pithovirus sibericum</name>
    <dbReference type="NCBI Taxonomy" id="1450746"/>
    <lineage>
        <taxon>Viruses</taxon>
        <taxon>Pithoviruses</taxon>
        <taxon>Orthopithovirinae</taxon>
        <taxon>Alphapithovirus</taxon>
        <taxon>Alphapithovirus sibericum</taxon>
    </lineage>
</organism>
<evidence type="ECO:0000256" key="1">
    <source>
        <dbReference type="SAM" id="MobiDB-lite"/>
    </source>
</evidence>
<gene>
    <name evidence="2" type="ORF">pv_6</name>
</gene>
<feature type="compositionally biased region" description="Polar residues" evidence="1">
    <location>
        <begin position="419"/>
        <end position="444"/>
    </location>
</feature>